<dbReference type="Proteomes" id="UP000622552">
    <property type="component" value="Unassembled WGS sequence"/>
</dbReference>
<evidence type="ECO:0000259" key="1">
    <source>
        <dbReference type="Pfam" id="PF01636"/>
    </source>
</evidence>
<dbReference type="Pfam" id="PF01636">
    <property type="entry name" value="APH"/>
    <property type="match status" value="1"/>
</dbReference>
<dbReference type="Gene3D" id="3.90.1200.10">
    <property type="match status" value="1"/>
</dbReference>
<dbReference type="EMBL" id="JADOUF010000001">
    <property type="protein sequence ID" value="MBG6135907.1"/>
    <property type="molecule type" value="Genomic_DNA"/>
</dbReference>
<sequence>MSDEVVGERSNDGLLDGVSTALQRAGRKFELSELRFLGAGFSVSVVRAGPDLVVRVPGTEDAAARGRRMAEVLGALPELPARVPEVVEVLPAQESLEHGALVHVWLPGEPVSAGLVRSHGSALAGETAQFLAALHAVDSPKLEAVLRRTPAEVGLRRSVEEAELWPPDPVVELVAGRLAGPEVAAFGRWRAEYRDWIAEVGRPVALHGDFWHGNLVAREGRLAAVVDWEDARLGDRAADLCGLWCLGAEFGAAVLSRYAELTGIDSGALGWGVAVNRVRRELRGVEWSVRHDDADELEASIVKVRAALG</sequence>
<gene>
    <name evidence="2" type="ORF">IW245_002101</name>
</gene>
<evidence type="ECO:0000313" key="2">
    <source>
        <dbReference type="EMBL" id="MBG6135907.1"/>
    </source>
</evidence>
<dbReference type="RefSeq" id="WP_197002960.1">
    <property type="nucleotide sequence ID" value="NZ_BONS01000001.1"/>
</dbReference>
<feature type="domain" description="Aminoglycoside phosphotransferase" evidence="1">
    <location>
        <begin position="34"/>
        <end position="263"/>
    </location>
</feature>
<dbReference type="SUPFAM" id="SSF56112">
    <property type="entry name" value="Protein kinase-like (PK-like)"/>
    <property type="match status" value="1"/>
</dbReference>
<accession>A0A8J7GFZ2</accession>
<organism evidence="2 3">
    <name type="scientific">Longispora fulva</name>
    <dbReference type="NCBI Taxonomy" id="619741"/>
    <lineage>
        <taxon>Bacteria</taxon>
        <taxon>Bacillati</taxon>
        <taxon>Actinomycetota</taxon>
        <taxon>Actinomycetes</taxon>
        <taxon>Micromonosporales</taxon>
        <taxon>Micromonosporaceae</taxon>
        <taxon>Longispora</taxon>
    </lineage>
</organism>
<protein>
    <submittedName>
        <fullName evidence="2">Aminoglycoside phosphotransferase (APT) family kinase protein</fullName>
    </submittedName>
</protein>
<dbReference type="GO" id="GO:0016301">
    <property type="term" value="F:kinase activity"/>
    <property type="evidence" value="ECO:0007669"/>
    <property type="project" value="UniProtKB-KW"/>
</dbReference>
<dbReference type="PANTHER" id="PTHR21310">
    <property type="entry name" value="AMINOGLYCOSIDE PHOSPHOTRANSFERASE-RELATED-RELATED"/>
    <property type="match status" value="1"/>
</dbReference>
<dbReference type="InterPro" id="IPR011009">
    <property type="entry name" value="Kinase-like_dom_sf"/>
</dbReference>
<dbReference type="Gene3D" id="3.30.200.20">
    <property type="entry name" value="Phosphorylase Kinase, domain 1"/>
    <property type="match status" value="1"/>
</dbReference>
<evidence type="ECO:0000313" key="3">
    <source>
        <dbReference type="Proteomes" id="UP000622552"/>
    </source>
</evidence>
<dbReference type="PANTHER" id="PTHR21310:SF15">
    <property type="entry name" value="AMINOGLYCOSIDE PHOSPHOTRANSFERASE DOMAIN-CONTAINING PROTEIN"/>
    <property type="match status" value="1"/>
</dbReference>
<dbReference type="InterPro" id="IPR051678">
    <property type="entry name" value="AGP_Transferase"/>
</dbReference>
<keyword evidence="3" id="KW-1185">Reference proteome</keyword>
<proteinExistence type="predicted"/>
<dbReference type="InterPro" id="IPR002575">
    <property type="entry name" value="Aminoglycoside_PTrfase"/>
</dbReference>
<comment type="caution">
    <text evidence="2">The sequence shown here is derived from an EMBL/GenBank/DDBJ whole genome shotgun (WGS) entry which is preliminary data.</text>
</comment>
<dbReference type="AlphaFoldDB" id="A0A8J7GFZ2"/>
<keyword evidence="2" id="KW-0808">Transferase</keyword>
<reference evidence="2" key="1">
    <citation type="submission" date="2020-11" db="EMBL/GenBank/DDBJ databases">
        <title>Sequencing the genomes of 1000 actinobacteria strains.</title>
        <authorList>
            <person name="Klenk H.-P."/>
        </authorList>
    </citation>
    <scope>NUCLEOTIDE SEQUENCE</scope>
    <source>
        <strain evidence="2">DSM 45356</strain>
    </source>
</reference>
<name>A0A8J7GFZ2_9ACTN</name>
<keyword evidence="2" id="KW-0418">Kinase</keyword>